<dbReference type="Pfam" id="PF00989">
    <property type="entry name" value="PAS"/>
    <property type="match status" value="1"/>
</dbReference>
<feature type="domain" description="GGDEF" evidence="3">
    <location>
        <begin position="211"/>
        <end position="344"/>
    </location>
</feature>
<dbReference type="InterPro" id="IPR000014">
    <property type="entry name" value="PAS"/>
</dbReference>
<dbReference type="EMBL" id="JBGOOL010000158">
    <property type="protein sequence ID" value="MEZ8056246.1"/>
    <property type="molecule type" value="Genomic_DNA"/>
</dbReference>
<dbReference type="SMART" id="SM00052">
    <property type="entry name" value="EAL"/>
    <property type="match status" value="1"/>
</dbReference>
<proteinExistence type="predicted"/>
<dbReference type="Gene3D" id="3.30.70.270">
    <property type="match status" value="1"/>
</dbReference>
<dbReference type="PROSITE" id="PS50112">
    <property type="entry name" value="PAS"/>
    <property type="match status" value="1"/>
</dbReference>
<dbReference type="Gene3D" id="3.30.450.20">
    <property type="entry name" value="PAS domain"/>
    <property type="match status" value="1"/>
</dbReference>
<dbReference type="InterPro" id="IPR029787">
    <property type="entry name" value="Nucleotide_cyclase"/>
</dbReference>
<dbReference type="SUPFAM" id="SSF55785">
    <property type="entry name" value="PYP-like sensor domain (PAS domain)"/>
    <property type="match status" value="1"/>
</dbReference>
<dbReference type="InterPro" id="IPR035965">
    <property type="entry name" value="PAS-like_dom_sf"/>
</dbReference>
<dbReference type="Gene3D" id="3.20.20.450">
    <property type="entry name" value="EAL domain"/>
    <property type="match status" value="1"/>
</dbReference>
<dbReference type="RefSeq" id="WP_017099454.1">
    <property type="nucleotide sequence ID" value="NZ_JBFRME010000141.1"/>
</dbReference>
<dbReference type="SUPFAM" id="SSF55073">
    <property type="entry name" value="Nucleotide cyclase"/>
    <property type="match status" value="1"/>
</dbReference>
<evidence type="ECO:0000313" key="4">
    <source>
        <dbReference type="EMBL" id="MEZ8056246.1"/>
    </source>
</evidence>
<dbReference type="CDD" id="cd01949">
    <property type="entry name" value="GGDEF"/>
    <property type="match status" value="1"/>
</dbReference>
<dbReference type="InterPro" id="IPR035919">
    <property type="entry name" value="EAL_sf"/>
</dbReference>
<dbReference type="NCBIfam" id="TIGR00254">
    <property type="entry name" value="GGDEF"/>
    <property type="match status" value="1"/>
</dbReference>
<organism evidence="4 5">
    <name type="scientific">Vibrio atlanticus</name>
    <dbReference type="NCBI Taxonomy" id="693153"/>
    <lineage>
        <taxon>Bacteria</taxon>
        <taxon>Pseudomonadati</taxon>
        <taxon>Pseudomonadota</taxon>
        <taxon>Gammaproteobacteria</taxon>
        <taxon>Vibrionales</taxon>
        <taxon>Vibrionaceae</taxon>
        <taxon>Vibrio</taxon>
    </lineage>
</organism>
<dbReference type="InterPro" id="IPR001633">
    <property type="entry name" value="EAL_dom"/>
</dbReference>
<dbReference type="CDD" id="cd00130">
    <property type="entry name" value="PAS"/>
    <property type="match status" value="1"/>
</dbReference>
<evidence type="ECO:0000259" key="2">
    <source>
        <dbReference type="PROSITE" id="PS50883"/>
    </source>
</evidence>
<dbReference type="PANTHER" id="PTHR44757">
    <property type="entry name" value="DIGUANYLATE CYCLASE DGCP"/>
    <property type="match status" value="1"/>
</dbReference>
<dbReference type="SUPFAM" id="SSF141868">
    <property type="entry name" value="EAL domain-like"/>
    <property type="match status" value="1"/>
</dbReference>
<gene>
    <name evidence="4" type="ORF">ACED57_24475</name>
</gene>
<dbReference type="SMART" id="SM00267">
    <property type="entry name" value="GGDEF"/>
    <property type="match status" value="1"/>
</dbReference>
<dbReference type="InterPro" id="IPR043128">
    <property type="entry name" value="Rev_trsase/Diguanyl_cyclase"/>
</dbReference>
<name>A0ABV4KV01_9VIBR</name>
<sequence>MCYSLYYIGDVKIKINKNIKLSVDYSLLDVFKKDCTKSLLTPNNCVSVMTQQEKLSFFFSIVNQSANAVVITNVDRDIIYANKKFEELSGYALCEVLGKNPRILKSNNTPVDSYRDMYRTLQSGSSWKGVFFNKYKDGPEYIEEAVISPIMCDIGEVICYLAEKKDITVQRAMEDSVRKLTHFDSLTELPNRAYFIEEAKRIMDFQLAKDNCFTILFADLNRFKELNDSRGHLAGDMALKEVARRIENALPSGDLAARVGGDEFVVIHRKATQESTAHLAAQLVAALSRPIPINIGQKAFLGVSIGAATWPLDGETLHDVLSHADLAMYEAKSTDRGFVFYTEQIGTHYHRELELSRRLNQAIHDKDQFHLVYQPKFYTASTEVAGVEVLLRWDEPELGIINPGEFIPLAEKYRIMCPLGKWVIKAASKQFRQWQSEGRVLPGRMAVNISVQQLEQPEFFESIISMISEEGLSPSIFELEVTESVLMSNPEKTMRVLQKLEHVGFSIAIDDFGTGFSSLSYLKRINAKVLKIDKSFIESLATSIHDKMIVKSVVDLAQNLGLSVVAEGVETEEQRRYLEEVGCDMVQGYYYSRPLTAEELIRKFTFKTLLKE</sequence>
<dbReference type="PROSITE" id="PS50883">
    <property type="entry name" value="EAL"/>
    <property type="match status" value="1"/>
</dbReference>
<protein>
    <submittedName>
        <fullName evidence="4">EAL domain-containing protein</fullName>
    </submittedName>
</protein>
<dbReference type="CDD" id="cd01948">
    <property type="entry name" value="EAL"/>
    <property type="match status" value="1"/>
</dbReference>
<dbReference type="Proteomes" id="UP001569175">
    <property type="component" value="Unassembled WGS sequence"/>
</dbReference>
<evidence type="ECO:0000259" key="3">
    <source>
        <dbReference type="PROSITE" id="PS50887"/>
    </source>
</evidence>
<comment type="caution">
    <text evidence="4">The sequence shown here is derived from an EMBL/GenBank/DDBJ whole genome shotgun (WGS) entry which is preliminary data.</text>
</comment>
<dbReference type="InterPro" id="IPR000160">
    <property type="entry name" value="GGDEF_dom"/>
</dbReference>
<dbReference type="PANTHER" id="PTHR44757:SF2">
    <property type="entry name" value="BIOFILM ARCHITECTURE MAINTENANCE PROTEIN MBAA"/>
    <property type="match status" value="1"/>
</dbReference>
<dbReference type="InterPro" id="IPR052155">
    <property type="entry name" value="Biofilm_reg_signaling"/>
</dbReference>
<dbReference type="NCBIfam" id="TIGR00229">
    <property type="entry name" value="sensory_box"/>
    <property type="match status" value="1"/>
</dbReference>
<accession>A0ABV4KV01</accession>
<evidence type="ECO:0000313" key="5">
    <source>
        <dbReference type="Proteomes" id="UP001569175"/>
    </source>
</evidence>
<evidence type="ECO:0000259" key="1">
    <source>
        <dbReference type="PROSITE" id="PS50112"/>
    </source>
</evidence>
<dbReference type="Pfam" id="PF00563">
    <property type="entry name" value="EAL"/>
    <property type="match status" value="1"/>
</dbReference>
<feature type="domain" description="EAL" evidence="2">
    <location>
        <begin position="352"/>
        <end position="608"/>
    </location>
</feature>
<reference evidence="4 5" key="1">
    <citation type="submission" date="2024-06" db="EMBL/GenBank/DDBJ databases">
        <authorList>
            <person name="Steensen K."/>
            <person name="Seneca J."/>
            <person name="Bartlau N."/>
            <person name="Yu A.X."/>
            <person name="Polz M.F."/>
        </authorList>
    </citation>
    <scope>NUCLEOTIDE SEQUENCE [LARGE SCALE GENOMIC DNA]</scope>
    <source>
        <strain evidence="4 5">1F9</strain>
    </source>
</reference>
<dbReference type="InterPro" id="IPR013767">
    <property type="entry name" value="PAS_fold"/>
</dbReference>
<feature type="domain" description="PAS" evidence="1">
    <location>
        <begin position="54"/>
        <end position="100"/>
    </location>
</feature>
<keyword evidence="5" id="KW-1185">Reference proteome</keyword>
<dbReference type="Pfam" id="PF00990">
    <property type="entry name" value="GGDEF"/>
    <property type="match status" value="1"/>
</dbReference>
<dbReference type="PROSITE" id="PS50887">
    <property type="entry name" value="GGDEF"/>
    <property type="match status" value="1"/>
</dbReference>
<dbReference type="SMART" id="SM00091">
    <property type="entry name" value="PAS"/>
    <property type="match status" value="1"/>
</dbReference>